<evidence type="ECO:0000313" key="3">
    <source>
        <dbReference type="Proteomes" id="UP000679992"/>
    </source>
</evidence>
<gene>
    <name evidence="2" type="ORF">J42TS3_42470</name>
</gene>
<keyword evidence="3" id="KW-1185">Reference proteome</keyword>
<dbReference type="Proteomes" id="UP000679992">
    <property type="component" value="Unassembled WGS sequence"/>
</dbReference>
<name>A0ABQ4MHU8_9BACL</name>
<sequence length="55" mass="6462">MDTIQPSEKAMKNLYKFLGRVLPKYIDEINKLNKQKERESTIKRAVKSGTYKSNE</sequence>
<evidence type="ECO:0000313" key="2">
    <source>
        <dbReference type="EMBL" id="GIP55212.1"/>
    </source>
</evidence>
<proteinExistence type="predicted"/>
<feature type="region of interest" description="Disordered" evidence="1">
    <location>
        <begin position="36"/>
        <end position="55"/>
    </location>
</feature>
<dbReference type="EMBL" id="BOSL01000016">
    <property type="protein sequence ID" value="GIP55212.1"/>
    <property type="molecule type" value="Genomic_DNA"/>
</dbReference>
<reference evidence="2 3" key="1">
    <citation type="submission" date="2021-03" db="EMBL/GenBank/DDBJ databases">
        <title>Antimicrobial resistance genes in bacteria isolated from Japanese honey, and their potential for conferring macrolide and lincosamide resistance in the American foulbrood pathogen Paenibacillus larvae.</title>
        <authorList>
            <person name="Okamoto M."/>
            <person name="Kumagai M."/>
            <person name="Kanamori H."/>
            <person name="Takamatsu D."/>
        </authorList>
    </citation>
    <scope>NUCLEOTIDE SEQUENCE [LARGE SCALE GENOMIC DNA]</scope>
    <source>
        <strain evidence="2 3">J42TS3</strain>
    </source>
</reference>
<organism evidence="2 3">
    <name type="scientific">Paenibacillus vini</name>
    <dbReference type="NCBI Taxonomy" id="1476024"/>
    <lineage>
        <taxon>Bacteria</taxon>
        <taxon>Bacillati</taxon>
        <taxon>Bacillota</taxon>
        <taxon>Bacilli</taxon>
        <taxon>Bacillales</taxon>
        <taxon>Paenibacillaceae</taxon>
        <taxon>Paenibacillus</taxon>
    </lineage>
</organism>
<protein>
    <submittedName>
        <fullName evidence="2">Uncharacterized protein</fullName>
    </submittedName>
</protein>
<evidence type="ECO:0000256" key="1">
    <source>
        <dbReference type="SAM" id="MobiDB-lite"/>
    </source>
</evidence>
<accession>A0ABQ4MHU8</accession>
<comment type="caution">
    <text evidence="2">The sequence shown here is derived from an EMBL/GenBank/DDBJ whole genome shotgun (WGS) entry which is preliminary data.</text>
</comment>